<feature type="region of interest" description="Disordered" evidence="1">
    <location>
        <begin position="1"/>
        <end position="20"/>
    </location>
</feature>
<gene>
    <name evidence="3" type="ORF">EDD28_2909</name>
</gene>
<feature type="transmembrane region" description="Helical" evidence="2">
    <location>
        <begin position="132"/>
        <end position="156"/>
    </location>
</feature>
<evidence type="ECO:0000313" key="3">
    <source>
        <dbReference type="EMBL" id="ROR93495.1"/>
    </source>
</evidence>
<dbReference type="OrthoDB" id="161151at2"/>
<feature type="transmembrane region" description="Helical" evidence="2">
    <location>
        <begin position="307"/>
        <end position="324"/>
    </location>
</feature>
<comment type="caution">
    <text evidence="3">The sequence shown here is derived from an EMBL/GenBank/DDBJ whole genome shotgun (WGS) entry which is preliminary data.</text>
</comment>
<keyword evidence="2" id="KW-1133">Transmembrane helix</keyword>
<feature type="transmembrane region" description="Helical" evidence="2">
    <location>
        <begin position="106"/>
        <end position="126"/>
    </location>
</feature>
<feature type="transmembrane region" description="Helical" evidence="2">
    <location>
        <begin position="330"/>
        <end position="348"/>
    </location>
</feature>
<keyword evidence="2" id="KW-0472">Membrane</keyword>
<protein>
    <submittedName>
        <fullName evidence="3">Uncharacterized protein</fullName>
    </submittedName>
</protein>
<feature type="compositionally biased region" description="Basic and acidic residues" evidence="1">
    <location>
        <begin position="1"/>
        <end position="18"/>
    </location>
</feature>
<accession>A0A3N2D134</accession>
<dbReference type="RefSeq" id="WP_123740448.1">
    <property type="nucleotide sequence ID" value="NZ_RKHQ01000002.1"/>
</dbReference>
<feature type="transmembrane region" description="Helical" evidence="2">
    <location>
        <begin position="244"/>
        <end position="263"/>
    </location>
</feature>
<evidence type="ECO:0000256" key="1">
    <source>
        <dbReference type="SAM" id="MobiDB-lite"/>
    </source>
</evidence>
<organism evidence="3 4">
    <name type="scientific">Salana multivorans</name>
    <dbReference type="NCBI Taxonomy" id="120377"/>
    <lineage>
        <taxon>Bacteria</taxon>
        <taxon>Bacillati</taxon>
        <taxon>Actinomycetota</taxon>
        <taxon>Actinomycetes</taxon>
        <taxon>Micrococcales</taxon>
        <taxon>Beutenbergiaceae</taxon>
        <taxon>Salana</taxon>
    </lineage>
</organism>
<feature type="transmembrane region" description="Helical" evidence="2">
    <location>
        <begin position="275"/>
        <end position="295"/>
    </location>
</feature>
<dbReference type="AlphaFoldDB" id="A0A3N2D134"/>
<feature type="transmembrane region" description="Helical" evidence="2">
    <location>
        <begin position="44"/>
        <end position="65"/>
    </location>
</feature>
<evidence type="ECO:0000313" key="4">
    <source>
        <dbReference type="Proteomes" id="UP000275356"/>
    </source>
</evidence>
<reference evidence="3 4" key="1">
    <citation type="submission" date="2018-11" db="EMBL/GenBank/DDBJ databases">
        <title>Sequencing the genomes of 1000 actinobacteria strains.</title>
        <authorList>
            <person name="Klenk H.-P."/>
        </authorList>
    </citation>
    <scope>NUCLEOTIDE SEQUENCE [LARGE SCALE GENOMIC DNA]</scope>
    <source>
        <strain evidence="3 4">DSM 13521</strain>
    </source>
</reference>
<dbReference type="Proteomes" id="UP000275356">
    <property type="component" value="Unassembled WGS sequence"/>
</dbReference>
<keyword evidence="2" id="KW-0812">Transmembrane</keyword>
<sequence length="369" mass="39137">MTSSEERSDRADRSDHRGRTSARIADRPLLLRWGAPRSPRAMEYVVSFVVVAMATILVTRLFLIATGFPQLGGDGLHIAHVLWGGALLVVAFVLLLTFIGPVVRPLACVVGGIGFGLFIDEVGKFLTDDNDYFYAPAFAIMYASCVALVVLAQLLVQRRRRDPSEDLAAAADLAVAGIAGGFSRHQRRYARELLAGGGDVVGAAEVAELIDVVPADDEEAPDPIRAVRHRLGEALRRLGERYDLWRAVLVGSAVVLVGSTAAAVSDVPVALENGVAFLVVISLGSLVAAWVLWVAGLRAGGGARGLAMVRAAIAVNLLLTQVSLFRFDPWQATALVVAGLLVVGLAWTQEKRTRSGRGGERGTSGGSAR</sequence>
<keyword evidence="4" id="KW-1185">Reference proteome</keyword>
<dbReference type="EMBL" id="RKHQ01000002">
    <property type="protein sequence ID" value="ROR93495.1"/>
    <property type="molecule type" value="Genomic_DNA"/>
</dbReference>
<evidence type="ECO:0000256" key="2">
    <source>
        <dbReference type="SAM" id="Phobius"/>
    </source>
</evidence>
<proteinExistence type="predicted"/>
<feature type="transmembrane region" description="Helical" evidence="2">
    <location>
        <begin position="77"/>
        <end position="99"/>
    </location>
</feature>
<name>A0A3N2D134_9MICO</name>